<evidence type="ECO:0000256" key="4">
    <source>
        <dbReference type="ARBA" id="ARBA00034617"/>
    </source>
</evidence>
<keyword evidence="3" id="KW-0067">ATP-binding</keyword>
<dbReference type="GO" id="GO:0005524">
    <property type="term" value="F:ATP binding"/>
    <property type="evidence" value="ECO:0007669"/>
    <property type="project" value="UniProtKB-KW"/>
</dbReference>
<organism evidence="9 10">
    <name type="scientific">Penicillium cf. griseofulvum</name>
    <dbReference type="NCBI Taxonomy" id="2972120"/>
    <lineage>
        <taxon>Eukaryota</taxon>
        <taxon>Fungi</taxon>
        <taxon>Dikarya</taxon>
        <taxon>Ascomycota</taxon>
        <taxon>Pezizomycotina</taxon>
        <taxon>Eurotiomycetes</taxon>
        <taxon>Eurotiomycetidae</taxon>
        <taxon>Eurotiales</taxon>
        <taxon>Aspergillaceae</taxon>
        <taxon>Penicillium</taxon>
    </lineage>
</organism>
<dbReference type="InterPro" id="IPR014001">
    <property type="entry name" value="Helicase_ATP-bd"/>
</dbReference>
<feature type="compositionally biased region" description="Polar residues" evidence="6">
    <location>
        <begin position="358"/>
        <end position="376"/>
    </location>
</feature>
<keyword evidence="10" id="KW-1185">Reference proteome</keyword>
<dbReference type="Pfam" id="PF00270">
    <property type="entry name" value="DEAD"/>
    <property type="match status" value="1"/>
</dbReference>
<protein>
    <recommendedName>
        <fullName evidence="5">DNA 3'-5' helicase</fullName>
        <ecNumber evidence="5">5.6.2.4</ecNumber>
    </recommendedName>
</protein>
<dbReference type="GO" id="GO:0005737">
    <property type="term" value="C:cytoplasm"/>
    <property type="evidence" value="ECO:0007669"/>
    <property type="project" value="TreeGrafter"/>
</dbReference>
<dbReference type="Gene3D" id="3.40.50.300">
    <property type="entry name" value="P-loop containing nucleotide triphosphate hydrolases"/>
    <property type="match status" value="2"/>
</dbReference>
<dbReference type="SMART" id="SM00490">
    <property type="entry name" value="HELICc"/>
    <property type="match status" value="1"/>
</dbReference>
<reference evidence="9" key="2">
    <citation type="journal article" date="2023" name="IMA Fungus">
        <title>Comparative genomic study of the Penicillium genus elucidates a diverse pangenome and 15 lateral gene transfer events.</title>
        <authorList>
            <person name="Petersen C."/>
            <person name="Sorensen T."/>
            <person name="Nielsen M.R."/>
            <person name="Sondergaard T.E."/>
            <person name="Sorensen J.L."/>
            <person name="Fitzpatrick D.A."/>
            <person name="Frisvad J.C."/>
            <person name="Nielsen K.L."/>
        </authorList>
    </citation>
    <scope>NUCLEOTIDE SEQUENCE</scope>
    <source>
        <strain evidence="9">IBT 16849</strain>
    </source>
</reference>
<dbReference type="InterPro" id="IPR011545">
    <property type="entry name" value="DEAD/DEAH_box_helicase_dom"/>
</dbReference>
<evidence type="ECO:0000256" key="1">
    <source>
        <dbReference type="ARBA" id="ARBA00005446"/>
    </source>
</evidence>
<dbReference type="InterPro" id="IPR027417">
    <property type="entry name" value="P-loop_NTPase"/>
</dbReference>
<comment type="catalytic activity">
    <reaction evidence="4">
        <text>Couples ATP hydrolysis with the unwinding of duplex DNA by translocating in the 3'-5' direction.</text>
        <dbReference type="EC" id="5.6.2.4"/>
    </reaction>
</comment>
<dbReference type="GO" id="GO:0043138">
    <property type="term" value="F:3'-5' DNA helicase activity"/>
    <property type="evidence" value="ECO:0007669"/>
    <property type="project" value="UniProtKB-EC"/>
</dbReference>
<comment type="similarity">
    <text evidence="1">Belongs to the helicase family. RecQ subfamily.</text>
</comment>
<proteinExistence type="inferred from homology"/>
<evidence type="ECO:0000313" key="10">
    <source>
        <dbReference type="Proteomes" id="UP001150879"/>
    </source>
</evidence>
<dbReference type="Pfam" id="PF00271">
    <property type="entry name" value="Helicase_C"/>
    <property type="match status" value="1"/>
</dbReference>
<dbReference type="InterPro" id="IPR001650">
    <property type="entry name" value="Helicase_C-like"/>
</dbReference>
<accession>A0A9W9IW55</accession>
<dbReference type="SUPFAM" id="SSF52540">
    <property type="entry name" value="P-loop containing nucleoside triphosphate hydrolases"/>
    <property type="match status" value="1"/>
</dbReference>
<reference evidence="9" key="1">
    <citation type="submission" date="2022-11" db="EMBL/GenBank/DDBJ databases">
        <authorList>
            <person name="Petersen C."/>
        </authorList>
    </citation>
    <scope>NUCLEOTIDE SEQUENCE</scope>
    <source>
        <strain evidence="9">IBT 16849</strain>
    </source>
</reference>
<dbReference type="PANTHER" id="PTHR13710:SF154">
    <property type="entry name" value="RECQ HELICASE, PUTATIVE (AFU_ORTHOLOGUE AFUA_6G14720)-RELATED"/>
    <property type="match status" value="1"/>
</dbReference>
<dbReference type="Pfam" id="PF12013">
    <property type="entry name" value="OrsD"/>
    <property type="match status" value="1"/>
</dbReference>
<evidence type="ECO:0000259" key="8">
    <source>
        <dbReference type="PROSITE" id="PS51194"/>
    </source>
</evidence>
<feature type="domain" description="Helicase ATP-binding" evidence="7">
    <location>
        <begin position="999"/>
        <end position="1131"/>
    </location>
</feature>
<dbReference type="GO" id="GO:0003676">
    <property type="term" value="F:nucleic acid binding"/>
    <property type="evidence" value="ECO:0007669"/>
    <property type="project" value="InterPro"/>
</dbReference>
<dbReference type="InterPro" id="IPR022698">
    <property type="entry name" value="OrsD"/>
</dbReference>
<evidence type="ECO:0000256" key="6">
    <source>
        <dbReference type="SAM" id="MobiDB-lite"/>
    </source>
</evidence>
<feature type="region of interest" description="Disordered" evidence="6">
    <location>
        <begin position="352"/>
        <end position="376"/>
    </location>
</feature>
<dbReference type="EMBL" id="JAPQKP010000006">
    <property type="protein sequence ID" value="KAJ5186178.1"/>
    <property type="molecule type" value="Genomic_DNA"/>
</dbReference>
<name>A0A9W9IW55_9EURO</name>
<dbReference type="GO" id="GO:0009378">
    <property type="term" value="F:four-way junction helicase activity"/>
    <property type="evidence" value="ECO:0007669"/>
    <property type="project" value="TreeGrafter"/>
</dbReference>
<evidence type="ECO:0000256" key="2">
    <source>
        <dbReference type="ARBA" id="ARBA00022741"/>
    </source>
</evidence>
<dbReference type="GO" id="GO:0000724">
    <property type="term" value="P:double-strand break repair via homologous recombination"/>
    <property type="evidence" value="ECO:0007669"/>
    <property type="project" value="TreeGrafter"/>
</dbReference>
<dbReference type="EC" id="5.6.2.4" evidence="5"/>
<dbReference type="PROSITE" id="PS51192">
    <property type="entry name" value="HELICASE_ATP_BIND_1"/>
    <property type="match status" value="1"/>
</dbReference>
<evidence type="ECO:0000313" key="9">
    <source>
        <dbReference type="EMBL" id="KAJ5186178.1"/>
    </source>
</evidence>
<dbReference type="PANTHER" id="PTHR13710">
    <property type="entry name" value="DNA HELICASE RECQ FAMILY MEMBER"/>
    <property type="match status" value="1"/>
</dbReference>
<comment type="caution">
    <text evidence="9">The sequence shown here is derived from an EMBL/GenBank/DDBJ whole genome shotgun (WGS) entry which is preliminary data.</text>
</comment>
<evidence type="ECO:0000256" key="5">
    <source>
        <dbReference type="ARBA" id="ARBA00034808"/>
    </source>
</evidence>
<feature type="domain" description="Helicase C-terminal" evidence="8">
    <location>
        <begin position="1165"/>
        <end position="1330"/>
    </location>
</feature>
<sequence length="1531" mass="174999">MAETSPTSPQFISLVPRFPLVVCQSCQVAVRPKQITYHLTHDPHRLSLRHAQETAATIGIWEGISSDPTTLQYPLSVQDPIQALSIYTDGMLCTVAADCQYVCRSLKAMKEHWRTTHRFSVRTKPGHPRAQHQQRARDLLDRSWQQVTCQRFFVRGAGSSYFWVQQPGITHLPQAPPIPSSQAEEIVRQVEQRYTEALSTVEHTVEAGQVDDANPWLRRTQWPTYLRGILVPPLLQSLETPAPEGVENEAIVRVIWDVMGSVAAMSQRITKQCGHFARTEAARTEQHESPFTPLLAYMDEANIQRHVEPWQRILVFFARTQQPHDWHSPQYQFTPRQSRTWRELWRLAQAQAEVPPGESSTTARSQGSPSHPDSQSYDAFSASPIQIACMDFCIELLNQRIGVSEYESAFVCALAVLGRTSYGWMDTDSYPPILSKILKIARFIVLHKAVRLDPYVDELIASFRGHSSKLVLSAETPFDEPGYLLSGYDNLSRTISPQTPSLYGESDSEVEQDQAAPLQFTQEQHQRPRRFTQWLHLMVTRFMVRGSQTPIQWLLDLRSYGLKVHFNSSQPGFITWTGEDRILYKDLHFTMRDFRAFIHGLTHALQQILYEELLVCGAEALPPIPWDALMDDPAQGQPGWCFLDDPRTKLPVNGAEWMMTRISREANLQRLFLDSQKGQFRTTAIRSYLRAVVRFREKLSVAVHITGGQPSRAPELLSVRHRNTETAHRNIFIEDRLVVIATSYHKGFYTRNDTKLIHRYLPREVGELLVRYLWLVLPFLKRLQVLTPEQTPTRTAEAYIWAPDPSTGRVWSSGRFREALRNESAIGLHGHTLNISSYRDIAIGISRRFLRTASAFPQNSYEEGDTEKEIEDGDNIDLEGSTGFNSILGHIADLQAAHSSHVAGFIYGREITEQAGSTVQRRELFRQSSIDWHRFLAFSSIESPVYQGFRKRKRASWEQDYEERRTGRRYLLRETNLTDALQSFFGDTTVRFRGIQARALQAIVAGESPIVTVMPTGADLRQRCTTLGILCVEWESRRPPDEASIVLVTPESALTEEFRTFLNRQQLIHQLDRIVIDECHLMLHQHSNFRPTFRKLSQLTNTNAQLVLLTATLPPSAEHQLWKRLHCTRENISLYRDRTSRHNVAYRVWRPLIKRGFESMSQWIQMDCVARFIHQRVQVGFPGRTIVYCSTITHTRTMAGLLGCEGFFAEQADRAGILERFRGGMGKVLVATNALGMGIDIPDIRCVIHLGWPRTMLDYSQESGRAGRDGQPSEAIIIQPDSFHEPPIWFQLPAGADEKQVQAHQADIRLVREYLDVPLDGCRRAVLDGYLDGDFDGRTRIHCGDIIAQGVDEQRCDRCQPGWFHGLSYEVTRAILPEAEISHQRVIVSDSWQPLRIATASVSRSRASSTASTESFQSQVPRGIRLAASPIQGPVISTSEVRAIPTEVRYELRQQDIVRRQFGQQRREEGPPALQLMEFLEAEVQRWQDRCWVCTMDGGDNDHDLYQCYAPGNNTARQWYLRWRTDLSGWV</sequence>
<evidence type="ECO:0000259" key="7">
    <source>
        <dbReference type="PROSITE" id="PS51192"/>
    </source>
</evidence>
<evidence type="ECO:0000256" key="3">
    <source>
        <dbReference type="ARBA" id="ARBA00022840"/>
    </source>
</evidence>
<dbReference type="GO" id="GO:0005694">
    <property type="term" value="C:chromosome"/>
    <property type="evidence" value="ECO:0007669"/>
    <property type="project" value="TreeGrafter"/>
</dbReference>
<dbReference type="PROSITE" id="PS51194">
    <property type="entry name" value="HELICASE_CTER"/>
    <property type="match status" value="1"/>
</dbReference>
<keyword evidence="2" id="KW-0547">Nucleotide-binding</keyword>
<dbReference type="Proteomes" id="UP001150879">
    <property type="component" value="Unassembled WGS sequence"/>
</dbReference>
<gene>
    <name evidence="9" type="ORF">N7472_011018</name>
</gene>